<keyword evidence="2" id="KW-0732">Signal</keyword>
<evidence type="ECO:0000313" key="3">
    <source>
        <dbReference type="EMBL" id="EDQ84352.1"/>
    </source>
</evidence>
<keyword evidence="1" id="KW-0472">Membrane</keyword>
<feature type="transmembrane region" description="Helical" evidence="1">
    <location>
        <begin position="758"/>
        <end position="777"/>
    </location>
</feature>
<sequence>MAGSVMHASLAATLLVLGLALTASADQLQASPTNVTLRACFINGPSEADAIVDVLVSTYGGPDSSPLNFSHVPGDACTDYLAGLPILTGSYNVTIWSRGALKPTYRFDDVDLAVPNSSWTRVSLWFNWVNDSATAPLVSADGLRVPNGGDMNLAYIRLLDFTTGTPAGTSWYLYFRNSNCYRCNNTLIAPAPTSGISDYVLVQSDFDSEFSVSPGIRRHSPVPEFGNQSYWLGEKGFYTVIVSGSASDPTVVIRRDVRGEAEHGPSMAPIGFTFLVLFSIALLYSLSKACSPRVADWWKDAPKKEGEPGETTGLLLQHATVMPSDAGMHAIQDMKRSSQRLRSLDSFRGFALTIMIFVNFNGGFYWFFNHSAWNGLTVADLVFPWFIWIMGTSMAIAFNSLLKRQTPTTTILYKIFRRMLILFAFGIFIIGNFHDLRNGRIPGVLQRFAVSYLVVALVMLYAPKMESWCASVSTSDSPTPALVRGIAKPGSGHQLDVAADIAEMKPWVRTFLLHTRDLTPYIWEWVAMFVIIIIHTCITFLLPVPGCPTGYIGPGGALAEYGQFAPPEGEVCGESTFCCEGGASGYIDRQVFGWRHIYDQPTSQPIYETGPYDPEGLLGSLTSIVMCFLGLQSGKIIVHYKSHAQRSRHWLMWALVLGVIATGLCGASQNNGVIPVSKNLWSLSFIILLASFAFFLLTVFYWVIDVWQFWDGAPFRYVGMNSIFIYIFHETFGANFPLSWAWMDGDNNHGREIFMDTFAVAQLCLLCFYCYHIGFFMKV</sequence>
<feature type="transmembrane region" description="Helical" evidence="1">
    <location>
        <begin position="617"/>
        <end position="638"/>
    </location>
</feature>
<gene>
    <name evidence="3" type="ORF">MONBRDRAFT_30330</name>
</gene>
<evidence type="ECO:0000256" key="2">
    <source>
        <dbReference type="SAM" id="SignalP"/>
    </source>
</evidence>
<dbReference type="Proteomes" id="UP000001357">
    <property type="component" value="Unassembled WGS sequence"/>
</dbReference>
<dbReference type="FunCoup" id="A9VDN3">
    <property type="interactions" value="332"/>
</dbReference>
<dbReference type="KEGG" id="mbr:MONBRDRAFT_30330"/>
<feature type="transmembrane region" description="Helical" evidence="1">
    <location>
        <begin position="267"/>
        <end position="286"/>
    </location>
</feature>
<feature type="signal peptide" evidence="2">
    <location>
        <begin position="1"/>
        <end position="25"/>
    </location>
</feature>
<feature type="transmembrane region" description="Helical" evidence="1">
    <location>
        <begin position="650"/>
        <end position="669"/>
    </location>
</feature>
<protein>
    <recommendedName>
        <fullName evidence="5">DUF5009 domain-containing protein</fullName>
    </recommendedName>
</protein>
<dbReference type="AlphaFoldDB" id="A9VDN3"/>
<dbReference type="RefSeq" id="XP_001750848.1">
    <property type="nucleotide sequence ID" value="XM_001750796.1"/>
</dbReference>
<evidence type="ECO:0008006" key="5">
    <source>
        <dbReference type="Google" id="ProtNLM"/>
    </source>
</evidence>
<dbReference type="InParanoid" id="A9VDN3"/>
<feature type="transmembrane region" description="Helical" evidence="1">
    <location>
        <begin position="445"/>
        <end position="462"/>
    </location>
</feature>
<keyword evidence="1" id="KW-1133">Transmembrane helix</keyword>
<proteinExistence type="predicted"/>
<dbReference type="PANTHER" id="PTHR31061">
    <property type="entry name" value="LD22376P"/>
    <property type="match status" value="1"/>
</dbReference>
<keyword evidence="1" id="KW-0812">Transmembrane</keyword>
<dbReference type="eggNOG" id="KOG4683">
    <property type="taxonomic scope" value="Eukaryota"/>
</dbReference>
<dbReference type="GeneID" id="5896087"/>
<dbReference type="EMBL" id="CH991589">
    <property type="protein sequence ID" value="EDQ84352.1"/>
    <property type="molecule type" value="Genomic_DNA"/>
</dbReference>
<dbReference type="OMA" id="MESWCAS"/>
<dbReference type="PANTHER" id="PTHR31061:SF24">
    <property type="entry name" value="LD22376P"/>
    <property type="match status" value="1"/>
</dbReference>
<keyword evidence="4" id="KW-1185">Reference proteome</keyword>
<feature type="transmembrane region" description="Helical" evidence="1">
    <location>
        <begin position="715"/>
        <end position="738"/>
    </location>
</feature>
<feature type="transmembrane region" description="Helical" evidence="1">
    <location>
        <begin position="521"/>
        <end position="542"/>
    </location>
</feature>
<evidence type="ECO:0000256" key="1">
    <source>
        <dbReference type="SAM" id="Phobius"/>
    </source>
</evidence>
<feature type="chain" id="PRO_5002743158" description="DUF5009 domain-containing protein" evidence="2">
    <location>
        <begin position="26"/>
        <end position="779"/>
    </location>
</feature>
<evidence type="ECO:0000313" key="4">
    <source>
        <dbReference type="Proteomes" id="UP000001357"/>
    </source>
</evidence>
<feature type="transmembrane region" description="Helical" evidence="1">
    <location>
        <begin position="681"/>
        <end position="703"/>
    </location>
</feature>
<feature type="transmembrane region" description="Helical" evidence="1">
    <location>
        <begin position="415"/>
        <end position="433"/>
    </location>
</feature>
<accession>A9VDN3</accession>
<feature type="transmembrane region" description="Helical" evidence="1">
    <location>
        <begin position="383"/>
        <end position="403"/>
    </location>
</feature>
<organism evidence="3 4">
    <name type="scientific">Monosiga brevicollis</name>
    <name type="common">Choanoflagellate</name>
    <dbReference type="NCBI Taxonomy" id="81824"/>
    <lineage>
        <taxon>Eukaryota</taxon>
        <taxon>Choanoflagellata</taxon>
        <taxon>Craspedida</taxon>
        <taxon>Salpingoecidae</taxon>
        <taxon>Monosiga</taxon>
    </lineage>
</organism>
<name>A9VDN3_MONBE</name>
<feature type="transmembrane region" description="Helical" evidence="1">
    <location>
        <begin position="349"/>
        <end position="368"/>
    </location>
</feature>
<reference evidence="3 4" key="1">
    <citation type="journal article" date="2008" name="Nature">
        <title>The genome of the choanoflagellate Monosiga brevicollis and the origin of metazoans.</title>
        <authorList>
            <consortium name="JGI Sequencing"/>
            <person name="King N."/>
            <person name="Westbrook M.J."/>
            <person name="Young S.L."/>
            <person name="Kuo A."/>
            <person name="Abedin M."/>
            <person name="Chapman J."/>
            <person name="Fairclough S."/>
            <person name="Hellsten U."/>
            <person name="Isogai Y."/>
            <person name="Letunic I."/>
            <person name="Marr M."/>
            <person name="Pincus D."/>
            <person name="Putnam N."/>
            <person name="Rokas A."/>
            <person name="Wright K.J."/>
            <person name="Zuzow R."/>
            <person name="Dirks W."/>
            <person name="Good M."/>
            <person name="Goodstein D."/>
            <person name="Lemons D."/>
            <person name="Li W."/>
            <person name="Lyons J.B."/>
            <person name="Morris A."/>
            <person name="Nichols S."/>
            <person name="Richter D.J."/>
            <person name="Salamov A."/>
            <person name="Bork P."/>
            <person name="Lim W.A."/>
            <person name="Manning G."/>
            <person name="Miller W.T."/>
            <person name="McGinnis W."/>
            <person name="Shapiro H."/>
            <person name="Tjian R."/>
            <person name="Grigoriev I.V."/>
            <person name="Rokhsar D."/>
        </authorList>
    </citation>
    <scope>NUCLEOTIDE SEQUENCE [LARGE SCALE GENOMIC DNA]</scope>
    <source>
        <strain evidence="4">MX1 / ATCC 50154</strain>
    </source>
</reference>